<proteinExistence type="inferred from homology"/>
<dbReference type="EC" id="2.3.1.50" evidence="5"/>
<dbReference type="GO" id="GO:0046513">
    <property type="term" value="P:ceramide biosynthetic process"/>
    <property type="evidence" value="ECO:0007669"/>
    <property type="project" value="TreeGrafter"/>
</dbReference>
<evidence type="ECO:0000256" key="4">
    <source>
        <dbReference type="ARBA" id="ARBA00008392"/>
    </source>
</evidence>
<evidence type="ECO:0000256" key="10">
    <source>
        <dbReference type="ARBA" id="ARBA00023315"/>
    </source>
</evidence>
<sequence>MSAMAIKKYGVGTCGPPGFYGTLDIHLELEAIISKFLRTQASILYSQNFSAVSSVIPAFSKRGDIIVWYPCLLITISDDGVNFALQKGVQISRSDIFYFIHNDLADLDRVLSEIDQMYKGKLLTRRFIVTEGIFAKYGDICPLPQIYKYRLILDESLSIGSIGARGAGLTDFYSDQVSVKDVDMIIGSLGHAFGATGGFCAGSTTVIDHQRLGGQAYCFSASLPALLTVFALSAIKSMPGMESSSALANVADGIQHSLEMLPKNISLFKKSLLSRLPSSFEVRSNDSSLASCLIHIQMASNPEKHPDRDIFFEEKILQKVVDLALEQNIYVTRSKDVRTEDIKNLPPSIKLCISGAFSESQMAKLIDGLVEAFTKVDKEFKDKNSKFYLQASSVS</sequence>
<dbReference type="GO" id="GO:0004758">
    <property type="term" value="F:serine C-palmitoyltransferase activity"/>
    <property type="evidence" value="ECO:0007669"/>
    <property type="project" value="TreeGrafter"/>
</dbReference>
<comment type="pathway">
    <text evidence="2">Lipid metabolism; sphingolipid metabolism.</text>
</comment>
<evidence type="ECO:0000256" key="1">
    <source>
        <dbReference type="ARBA" id="ARBA00001933"/>
    </source>
</evidence>
<name>A0A098VRI7_9MICR</name>
<dbReference type="Gene3D" id="3.40.640.10">
    <property type="entry name" value="Type I PLP-dependent aspartate aminotransferase-like (Major domain)"/>
    <property type="match status" value="1"/>
</dbReference>
<dbReference type="InterPro" id="IPR050087">
    <property type="entry name" value="AON_synthase_class-II"/>
</dbReference>
<evidence type="ECO:0000256" key="8">
    <source>
        <dbReference type="ARBA" id="ARBA00022919"/>
    </source>
</evidence>
<protein>
    <recommendedName>
        <fullName evidence="5">serine C-palmitoyltransferase</fullName>
        <ecNumber evidence="5">2.3.1.50</ecNumber>
    </recommendedName>
</protein>
<dbReference type="InterPro" id="IPR004839">
    <property type="entry name" value="Aminotransferase_I/II_large"/>
</dbReference>
<dbReference type="InterPro" id="IPR015424">
    <property type="entry name" value="PyrdxlP-dep_Trfase"/>
</dbReference>
<dbReference type="EMBL" id="JMKJ01000222">
    <property type="protein sequence ID" value="KGG51673.1"/>
    <property type="molecule type" value="Genomic_DNA"/>
</dbReference>
<dbReference type="Proteomes" id="UP000029725">
    <property type="component" value="Unassembled WGS sequence"/>
</dbReference>
<evidence type="ECO:0000256" key="6">
    <source>
        <dbReference type="ARBA" id="ARBA00022679"/>
    </source>
</evidence>
<dbReference type="GO" id="GO:0016020">
    <property type="term" value="C:membrane"/>
    <property type="evidence" value="ECO:0007669"/>
    <property type="project" value="GOC"/>
</dbReference>
<dbReference type="GO" id="GO:0030170">
    <property type="term" value="F:pyridoxal phosphate binding"/>
    <property type="evidence" value="ECO:0007669"/>
    <property type="project" value="InterPro"/>
</dbReference>
<comment type="pathway">
    <text evidence="3">Sphingolipid metabolism.</text>
</comment>
<evidence type="ECO:0000256" key="9">
    <source>
        <dbReference type="ARBA" id="ARBA00023098"/>
    </source>
</evidence>
<keyword evidence="10" id="KW-0012">Acyltransferase</keyword>
<evidence type="ECO:0000256" key="5">
    <source>
        <dbReference type="ARBA" id="ARBA00013220"/>
    </source>
</evidence>
<keyword evidence="8" id="KW-0746">Sphingolipid metabolism</keyword>
<dbReference type="PANTHER" id="PTHR13693:SF2">
    <property type="entry name" value="SERINE PALMITOYLTRANSFERASE 1"/>
    <property type="match status" value="1"/>
</dbReference>
<evidence type="ECO:0000259" key="11">
    <source>
        <dbReference type="Pfam" id="PF00155"/>
    </source>
</evidence>
<comment type="similarity">
    <text evidence="4">Belongs to the class-II pyridoxal-phosphate-dependent aminotransferase family.</text>
</comment>
<dbReference type="PANTHER" id="PTHR13693">
    <property type="entry name" value="CLASS II AMINOTRANSFERASE/8-AMINO-7-OXONONANOATE SYNTHASE"/>
    <property type="match status" value="1"/>
</dbReference>
<dbReference type="SUPFAM" id="SSF53383">
    <property type="entry name" value="PLP-dependent transferases"/>
    <property type="match status" value="1"/>
</dbReference>
<evidence type="ECO:0000313" key="13">
    <source>
        <dbReference type="Proteomes" id="UP000029725"/>
    </source>
</evidence>
<evidence type="ECO:0000256" key="7">
    <source>
        <dbReference type="ARBA" id="ARBA00022898"/>
    </source>
</evidence>
<comment type="cofactor">
    <cofactor evidence="1">
        <name>pyridoxal 5'-phosphate</name>
        <dbReference type="ChEBI" id="CHEBI:597326"/>
    </cofactor>
</comment>
<feature type="domain" description="Aminotransferase class I/classII large" evidence="11">
    <location>
        <begin position="13"/>
        <end position="368"/>
    </location>
</feature>
<dbReference type="GO" id="GO:0005783">
    <property type="term" value="C:endoplasmic reticulum"/>
    <property type="evidence" value="ECO:0007669"/>
    <property type="project" value="TreeGrafter"/>
</dbReference>
<evidence type="ECO:0000256" key="2">
    <source>
        <dbReference type="ARBA" id="ARBA00004760"/>
    </source>
</evidence>
<dbReference type="AlphaFoldDB" id="A0A098VRI7"/>
<dbReference type="VEuPathDB" id="MicrosporidiaDB:DI09_2p500"/>
<gene>
    <name evidence="12" type="ORF">DI09_2p500</name>
</gene>
<evidence type="ECO:0000313" key="12">
    <source>
        <dbReference type="EMBL" id="KGG51673.1"/>
    </source>
</evidence>
<keyword evidence="7" id="KW-0663">Pyridoxal phosphate</keyword>
<reference evidence="12 13" key="1">
    <citation type="submission" date="2014-04" db="EMBL/GenBank/DDBJ databases">
        <title>A new species of microsporidia sheds light on the evolution of extreme parasitism.</title>
        <authorList>
            <person name="Haag K.L."/>
            <person name="James T.Y."/>
            <person name="Larsson R."/>
            <person name="Schaer T.M."/>
            <person name="Refardt D."/>
            <person name="Pombert J.-F."/>
            <person name="Ebert D."/>
        </authorList>
    </citation>
    <scope>NUCLEOTIDE SEQUENCE [LARGE SCALE GENOMIC DNA]</scope>
    <source>
        <strain evidence="12 13">UGP3</strain>
        <tissue evidence="12">Spores</tissue>
    </source>
</reference>
<dbReference type="OrthoDB" id="3168162at2759"/>
<dbReference type="InterPro" id="IPR015421">
    <property type="entry name" value="PyrdxlP-dep_Trfase_major"/>
</dbReference>
<keyword evidence="6" id="KW-0808">Transferase</keyword>
<accession>A0A098VRI7</accession>
<evidence type="ECO:0000256" key="3">
    <source>
        <dbReference type="ARBA" id="ARBA00004991"/>
    </source>
</evidence>
<dbReference type="HOGENOM" id="CLU_015846_0_1_1"/>
<dbReference type="GO" id="GO:0046512">
    <property type="term" value="P:sphingosine biosynthetic process"/>
    <property type="evidence" value="ECO:0007669"/>
    <property type="project" value="TreeGrafter"/>
</dbReference>
<comment type="caution">
    <text evidence="12">The sequence shown here is derived from an EMBL/GenBank/DDBJ whole genome shotgun (WGS) entry which is preliminary data.</text>
</comment>
<dbReference type="RefSeq" id="XP_013238100.1">
    <property type="nucleotide sequence ID" value="XM_013382646.1"/>
</dbReference>
<dbReference type="GeneID" id="25259480"/>
<keyword evidence="9" id="KW-0443">Lipid metabolism</keyword>
<organism evidence="12 13">
    <name type="scientific">Mitosporidium daphniae</name>
    <dbReference type="NCBI Taxonomy" id="1485682"/>
    <lineage>
        <taxon>Eukaryota</taxon>
        <taxon>Fungi</taxon>
        <taxon>Fungi incertae sedis</taxon>
        <taxon>Microsporidia</taxon>
        <taxon>Mitosporidium</taxon>
    </lineage>
</organism>
<keyword evidence="13" id="KW-1185">Reference proteome</keyword>
<dbReference type="Pfam" id="PF00155">
    <property type="entry name" value="Aminotran_1_2"/>
    <property type="match status" value="1"/>
</dbReference>